<dbReference type="EMBL" id="REGN01003480">
    <property type="protein sequence ID" value="RNA22370.1"/>
    <property type="molecule type" value="Genomic_DNA"/>
</dbReference>
<comment type="caution">
    <text evidence="1">The sequence shown here is derived from an EMBL/GenBank/DDBJ whole genome shotgun (WGS) entry which is preliminary data.</text>
</comment>
<dbReference type="Proteomes" id="UP000276133">
    <property type="component" value="Unassembled WGS sequence"/>
</dbReference>
<proteinExistence type="predicted"/>
<protein>
    <submittedName>
        <fullName evidence="1">Uncharacterized protein</fullName>
    </submittedName>
</protein>
<organism evidence="1 2">
    <name type="scientific">Brachionus plicatilis</name>
    <name type="common">Marine rotifer</name>
    <name type="synonym">Brachionus muelleri</name>
    <dbReference type="NCBI Taxonomy" id="10195"/>
    <lineage>
        <taxon>Eukaryota</taxon>
        <taxon>Metazoa</taxon>
        <taxon>Spiralia</taxon>
        <taxon>Gnathifera</taxon>
        <taxon>Rotifera</taxon>
        <taxon>Eurotatoria</taxon>
        <taxon>Monogononta</taxon>
        <taxon>Pseudotrocha</taxon>
        <taxon>Ploima</taxon>
        <taxon>Brachionidae</taxon>
        <taxon>Brachionus</taxon>
    </lineage>
</organism>
<evidence type="ECO:0000313" key="2">
    <source>
        <dbReference type="Proteomes" id="UP000276133"/>
    </source>
</evidence>
<gene>
    <name evidence="1" type="ORF">BpHYR1_028453</name>
</gene>
<dbReference type="AlphaFoldDB" id="A0A3M7RFT1"/>
<name>A0A3M7RFT1_BRAPC</name>
<accession>A0A3M7RFT1</accession>
<evidence type="ECO:0000313" key="1">
    <source>
        <dbReference type="EMBL" id="RNA22370.1"/>
    </source>
</evidence>
<keyword evidence="2" id="KW-1185">Reference proteome</keyword>
<sequence>MHQQSILSKNLGVIIRNHLFFNIAYQYELNVFCLNLKQLRLSPDKKIENSMSIEKYRCGPKKETLKYPLMILNAVKNKANKLSLIHLNVFQEFWSCQSSLLNSLLDQIDIVLHLLYKNII</sequence>
<reference evidence="1 2" key="1">
    <citation type="journal article" date="2018" name="Sci. Rep.">
        <title>Genomic signatures of local adaptation to the degree of environmental predictability in rotifers.</title>
        <authorList>
            <person name="Franch-Gras L."/>
            <person name="Hahn C."/>
            <person name="Garcia-Roger E.M."/>
            <person name="Carmona M.J."/>
            <person name="Serra M."/>
            <person name="Gomez A."/>
        </authorList>
    </citation>
    <scope>NUCLEOTIDE SEQUENCE [LARGE SCALE GENOMIC DNA]</scope>
    <source>
        <strain evidence="1">HYR1</strain>
    </source>
</reference>